<dbReference type="InterPro" id="IPR036388">
    <property type="entry name" value="WH-like_DNA-bd_sf"/>
</dbReference>
<protein>
    <submittedName>
        <fullName evidence="5">GntR family transcriptional regulator</fullName>
    </submittedName>
</protein>
<evidence type="ECO:0000256" key="2">
    <source>
        <dbReference type="ARBA" id="ARBA00023125"/>
    </source>
</evidence>
<dbReference type="SUPFAM" id="SSF46785">
    <property type="entry name" value="Winged helix' DNA-binding domain"/>
    <property type="match status" value="1"/>
</dbReference>
<dbReference type="CDD" id="cd07377">
    <property type="entry name" value="WHTH_GntR"/>
    <property type="match status" value="1"/>
</dbReference>
<feature type="domain" description="HTH gntR-type" evidence="4">
    <location>
        <begin position="5"/>
        <end position="73"/>
    </location>
</feature>
<gene>
    <name evidence="5" type="ORF">QWY20_15885</name>
</gene>
<dbReference type="Proteomes" id="UP001336314">
    <property type="component" value="Unassembled WGS sequence"/>
</dbReference>
<dbReference type="RefSeq" id="WP_330129986.1">
    <property type="nucleotide sequence ID" value="NZ_JAUHLI010000018.1"/>
</dbReference>
<dbReference type="EMBL" id="JAUHLI010000018">
    <property type="protein sequence ID" value="MEE2002938.1"/>
    <property type="molecule type" value="Genomic_DNA"/>
</dbReference>
<comment type="caution">
    <text evidence="5">The sequence shown here is derived from an EMBL/GenBank/DDBJ whole genome shotgun (WGS) entry which is preliminary data.</text>
</comment>
<dbReference type="Pfam" id="PF07702">
    <property type="entry name" value="UTRA"/>
    <property type="match status" value="1"/>
</dbReference>
<organism evidence="5 6">
    <name type="scientific">Alkalimonas cellulosilytica</name>
    <dbReference type="NCBI Taxonomy" id="3058395"/>
    <lineage>
        <taxon>Bacteria</taxon>
        <taxon>Pseudomonadati</taxon>
        <taxon>Pseudomonadota</taxon>
        <taxon>Gammaproteobacteria</taxon>
        <taxon>Alkalimonas</taxon>
    </lineage>
</organism>
<evidence type="ECO:0000313" key="6">
    <source>
        <dbReference type="Proteomes" id="UP001336314"/>
    </source>
</evidence>
<dbReference type="InterPro" id="IPR011663">
    <property type="entry name" value="UTRA"/>
</dbReference>
<dbReference type="SMART" id="SM00866">
    <property type="entry name" value="UTRA"/>
    <property type="match status" value="1"/>
</dbReference>
<dbReference type="SMART" id="SM00345">
    <property type="entry name" value="HTH_GNTR"/>
    <property type="match status" value="1"/>
</dbReference>
<keyword evidence="3" id="KW-0804">Transcription</keyword>
<dbReference type="InterPro" id="IPR050679">
    <property type="entry name" value="Bact_HTH_transcr_reg"/>
</dbReference>
<keyword evidence="1" id="KW-0805">Transcription regulation</keyword>
<name>A0ABU7J8R5_9GAMM</name>
<evidence type="ECO:0000256" key="3">
    <source>
        <dbReference type="ARBA" id="ARBA00023163"/>
    </source>
</evidence>
<dbReference type="Gene3D" id="1.10.10.10">
    <property type="entry name" value="Winged helix-like DNA-binding domain superfamily/Winged helix DNA-binding domain"/>
    <property type="match status" value="1"/>
</dbReference>
<dbReference type="InterPro" id="IPR000524">
    <property type="entry name" value="Tscrpt_reg_HTH_GntR"/>
</dbReference>
<proteinExistence type="predicted"/>
<dbReference type="InterPro" id="IPR036390">
    <property type="entry name" value="WH_DNA-bd_sf"/>
</dbReference>
<dbReference type="PANTHER" id="PTHR44846:SF1">
    <property type="entry name" value="MANNOSYL-D-GLYCERATE TRANSPORT_METABOLISM SYSTEM REPRESSOR MNGR-RELATED"/>
    <property type="match status" value="1"/>
</dbReference>
<dbReference type="Gene3D" id="3.40.1410.10">
    <property type="entry name" value="Chorismate lyase-like"/>
    <property type="match status" value="1"/>
</dbReference>
<dbReference type="PRINTS" id="PR00035">
    <property type="entry name" value="HTHGNTR"/>
</dbReference>
<evidence type="ECO:0000259" key="4">
    <source>
        <dbReference type="PROSITE" id="PS50949"/>
    </source>
</evidence>
<dbReference type="PROSITE" id="PS50949">
    <property type="entry name" value="HTH_GNTR"/>
    <property type="match status" value="1"/>
</dbReference>
<keyword evidence="2" id="KW-0238">DNA-binding</keyword>
<dbReference type="SUPFAM" id="SSF64288">
    <property type="entry name" value="Chorismate lyase-like"/>
    <property type="match status" value="1"/>
</dbReference>
<keyword evidence="6" id="KW-1185">Reference proteome</keyword>
<evidence type="ECO:0000256" key="1">
    <source>
        <dbReference type="ARBA" id="ARBA00023015"/>
    </source>
</evidence>
<dbReference type="PANTHER" id="PTHR44846">
    <property type="entry name" value="MANNOSYL-D-GLYCERATE TRANSPORT/METABOLISM SYSTEM REPRESSOR MNGR-RELATED"/>
    <property type="match status" value="1"/>
</dbReference>
<dbReference type="Pfam" id="PF00392">
    <property type="entry name" value="GntR"/>
    <property type="match status" value="1"/>
</dbReference>
<reference evidence="5 6" key="1">
    <citation type="submission" date="2023-07" db="EMBL/GenBank/DDBJ databases">
        <title>Alkalimonas sp., MEB108 novel, alkaliphilic bacterium isolated from Lonar Lake, India.</title>
        <authorList>
            <person name="Joshi A."/>
            <person name="Thite S."/>
        </authorList>
    </citation>
    <scope>NUCLEOTIDE SEQUENCE [LARGE SCALE GENOMIC DNA]</scope>
    <source>
        <strain evidence="5 6">MEB108</strain>
    </source>
</reference>
<dbReference type="InterPro" id="IPR028978">
    <property type="entry name" value="Chorismate_lyase_/UTRA_dom_sf"/>
</dbReference>
<evidence type="ECO:0000313" key="5">
    <source>
        <dbReference type="EMBL" id="MEE2002938.1"/>
    </source>
</evidence>
<sequence length="245" mass="28357">MQNKQAKYIELGELLLQQILRGHYPLSALLPTEKELCAQHGISRHTAREGLRYIERIGLVERRQGAGTRVIRTNLPEQINQFTQSVQELLEFGQQTRFSIDVCQLLITDKDEMSRLKFSHPREYIYLAGVRSEVHDKKPICYSSIQQFRYHTDLYAKDLDKKTALKQMMHLLSSSNIGRVEQEFTACLLTSDMAQKLNDQAHSAGMRVVRKYFSKQGELVLLAESIYPAHRYRYINVLTPASKKL</sequence>
<accession>A0ABU7J8R5</accession>